<keyword evidence="6 10" id="KW-0067">ATP-binding</keyword>
<organism evidence="15">
    <name type="scientific">Darwinula stevensoni</name>
    <dbReference type="NCBI Taxonomy" id="69355"/>
    <lineage>
        <taxon>Eukaryota</taxon>
        <taxon>Metazoa</taxon>
        <taxon>Ecdysozoa</taxon>
        <taxon>Arthropoda</taxon>
        <taxon>Crustacea</taxon>
        <taxon>Oligostraca</taxon>
        <taxon>Ostracoda</taxon>
        <taxon>Podocopa</taxon>
        <taxon>Podocopida</taxon>
        <taxon>Darwinulocopina</taxon>
        <taxon>Darwinuloidea</taxon>
        <taxon>Darwinulidae</taxon>
        <taxon>Darwinula</taxon>
    </lineage>
</organism>
<feature type="domain" description="Protein kinase" evidence="13">
    <location>
        <begin position="116"/>
        <end position="382"/>
    </location>
</feature>
<evidence type="ECO:0000256" key="10">
    <source>
        <dbReference type="PROSITE-ProRule" id="PRU10141"/>
    </source>
</evidence>
<feature type="region of interest" description="Disordered" evidence="11">
    <location>
        <begin position="855"/>
        <end position="911"/>
    </location>
</feature>
<dbReference type="SMART" id="SM00219">
    <property type="entry name" value="TyrKc"/>
    <property type="match status" value="1"/>
</dbReference>
<dbReference type="EMBL" id="LR900186">
    <property type="protein sequence ID" value="CAD7244601.1"/>
    <property type="molecule type" value="Genomic_DNA"/>
</dbReference>
<dbReference type="FunFam" id="3.30.200.20:FF:000780">
    <property type="entry name" value="Tyrosine-protein kinase PR2"/>
    <property type="match status" value="1"/>
</dbReference>
<dbReference type="InterPro" id="IPR001245">
    <property type="entry name" value="Ser-Thr/Tyr_kinase_cat_dom"/>
</dbReference>
<feature type="binding site" evidence="10">
    <location>
        <position position="148"/>
    </location>
    <ligand>
        <name>ATP</name>
        <dbReference type="ChEBI" id="CHEBI:30616"/>
    </ligand>
</feature>
<dbReference type="EMBL" id="CAJPEV010000669">
    <property type="protein sequence ID" value="CAG0887450.1"/>
    <property type="molecule type" value="Genomic_DNA"/>
</dbReference>
<dbReference type="InterPro" id="IPR017441">
    <property type="entry name" value="Protein_kinase_ATP_BS"/>
</dbReference>
<evidence type="ECO:0000256" key="4">
    <source>
        <dbReference type="ARBA" id="ARBA00022741"/>
    </source>
</evidence>
<evidence type="ECO:0000259" key="14">
    <source>
        <dbReference type="PROSITE" id="PS50108"/>
    </source>
</evidence>
<evidence type="ECO:0000256" key="8">
    <source>
        <dbReference type="ARBA" id="ARBA00047899"/>
    </source>
</evidence>
<evidence type="ECO:0000256" key="6">
    <source>
        <dbReference type="ARBA" id="ARBA00022840"/>
    </source>
</evidence>
<dbReference type="InterPro" id="IPR008266">
    <property type="entry name" value="Tyr_kinase_AS"/>
</dbReference>
<protein>
    <recommendedName>
        <fullName evidence="1">non-specific protein-tyrosine kinase</fullName>
        <ecNumber evidence="1">2.7.10.2</ecNumber>
    </recommendedName>
</protein>
<dbReference type="InterPro" id="IPR001452">
    <property type="entry name" value="SH3_domain"/>
</dbReference>
<dbReference type="Proteomes" id="UP000677054">
    <property type="component" value="Unassembled WGS sequence"/>
</dbReference>
<dbReference type="InterPro" id="IPR000095">
    <property type="entry name" value="CRIB_dom"/>
</dbReference>
<dbReference type="PRINTS" id="PR00109">
    <property type="entry name" value="TYRKINASE"/>
</dbReference>
<gene>
    <name evidence="15" type="ORF">DSTB1V02_LOCUS4495</name>
</gene>
<dbReference type="SMART" id="SM00285">
    <property type="entry name" value="PBD"/>
    <property type="match status" value="1"/>
</dbReference>
<dbReference type="PANTHER" id="PTHR24418">
    <property type="entry name" value="TYROSINE-PROTEIN KINASE"/>
    <property type="match status" value="1"/>
</dbReference>
<dbReference type="CDD" id="cd00132">
    <property type="entry name" value="CRIB"/>
    <property type="match status" value="1"/>
</dbReference>
<dbReference type="InterPro" id="IPR011009">
    <property type="entry name" value="Kinase-like_dom_sf"/>
</dbReference>
<evidence type="ECO:0000259" key="13">
    <source>
        <dbReference type="PROSITE" id="PS50011"/>
    </source>
</evidence>
<dbReference type="SUPFAM" id="SSF56112">
    <property type="entry name" value="Protein kinase-like (PK-like)"/>
    <property type="match status" value="1"/>
</dbReference>
<feature type="compositionally biased region" description="Polar residues" evidence="11">
    <location>
        <begin position="876"/>
        <end position="889"/>
    </location>
</feature>
<evidence type="ECO:0000256" key="2">
    <source>
        <dbReference type="ARBA" id="ARBA00022443"/>
    </source>
</evidence>
<evidence type="ECO:0000256" key="5">
    <source>
        <dbReference type="ARBA" id="ARBA00022777"/>
    </source>
</evidence>
<dbReference type="GO" id="GO:0004715">
    <property type="term" value="F:non-membrane spanning protein tyrosine kinase activity"/>
    <property type="evidence" value="ECO:0007669"/>
    <property type="project" value="UniProtKB-EC"/>
</dbReference>
<dbReference type="EC" id="2.7.10.2" evidence="1"/>
<dbReference type="Pfam" id="PF22931">
    <property type="entry name" value="SAM_TNK"/>
    <property type="match status" value="1"/>
</dbReference>
<dbReference type="AlphaFoldDB" id="A0A7R8X809"/>
<evidence type="ECO:0000313" key="16">
    <source>
        <dbReference type="Proteomes" id="UP000677054"/>
    </source>
</evidence>
<dbReference type="GO" id="GO:0004674">
    <property type="term" value="F:protein serine/threonine kinase activity"/>
    <property type="evidence" value="ECO:0007669"/>
    <property type="project" value="UniProtKB-EC"/>
</dbReference>
<reference evidence="15" key="1">
    <citation type="submission" date="2020-11" db="EMBL/GenBank/DDBJ databases">
        <authorList>
            <person name="Tran Van P."/>
        </authorList>
    </citation>
    <scope>NUCLEOTIDE SEQUENCE</scope>
</reference>
<dbReference type="PROSITE" id="PS00107">
    <property type="entry name" value="PROTEIN_KINASE_ATP"/>
    <property type="match status" value="1"/>
</dbReference>
<dbReference type="InterPro" id="IPR020635">
    <property type="entry name" value="Tyr_kinase_cat_dom"/>
</dbReference>
<dbReference type="PROSITE" id="PS50108">
    <property type="entry name" value="CRIB"/>
    <property type="match status" value="1"/>
</dbReference>
<evidence type="ECO:0000259" key="12">
    <source>
        <dbReference type="PROSITE" id="PS50002"/>
    </source>
</evidence>
<evidence type="ECO:0000256" key="7">
    <source>
        <dbReference type="ARBA" id="ARBA00023137"/>
    </source>
</evidence>
<keyword evidence="5" id="KW-0418">Kinase</keyword>
<keyword evidence="7" id="KW-0829">Tyrosine-protein kinase</keyword>
<sequence>MASGSKGPGLYEFLIEAELQQYYSAFKTQLKVGNVSQLKYVTEEDLSGLGLTKPEIRRLKKFFHKYFPQTYLSKFKKKLLSKKEDGGIAVGIVHPSRQERPPVKVPSKHIIPAEAIVINKELGTGEFGVVQQGIWTNEEGDRIQVAIKCLSKDRMQANPLDFLKEAAIMHGIDHEHIVRLYGVVLDTDALMLVTELAPLRSLLECLKEPALRPTFTVFTLCDFAVQICDGMSYLESKRLIHRDLAARNILVFTKHKVKISDFGLSRALGVGKDYYQTNFNVNLKLPIAWCAPECINYLRFTSASDVWAYGVTLWEMFSYGFQPWAALTGQQILEAIDEPHFHRLEQPEHCPREYYSIMLRCWQHDPAKRPHFSELLTLLPDCKPEQVQAIAEYEGPASREQLMFRAEDIITVLDKKPIPESSSTNPIWKGVLPNGKTGLFLATKTVAYLGTKIPCSKHSFNRGGWGDVNLNFSEVNSLKGKSFVVDPLCISDGKNVYSSKRRLTREMISCPQADFRHTGHVGIDGAFFGDVPKQVVSPFNPQQDEENPPLTPMTPGPSLTRAPSDLSDRAPLLTPKTPTDKTKNGPASLDTLWVHQSTQRNQRGHATPEPGEKPAVGVVGPLTAPGPHEYHEISSDEEELNGNISPGFDAGFGLNTGSLVDEIFSVLTSTASHVSPPVAESPNEAHNARNEIREIEASAAAAAAKTGPKKKQATVKPMSATDQRILEAAITKARELASQSVTDLGVSSPEGDEDSSVPLTPVSPNKRKFTFKLPLRSSPKGERKPFSSQASSIPDIQSTLTEEAKEAYNALVEKPASAAIVQSSSEDLESPIEDNPLRRLRSVGAPLFVPPGRAVKKPPVLPPVLPKPRPAPLHIPNSNFDVQPENGSKNPLPLPPRDRSKPSFQADEPRRHQRIHPLVIPDGLSVNHATVNGAAGISAIKRNDPGESRPIGKQPTAKVHPQPIVKPDQHHVTRSSATALDDSFETQIAAELDSLEKVGPLYTSGDHVSCEDLLEFALDRPNAQRTRGRAHGIASDEVRIMIKVLSGKVQGEECQEFLNATDWNIHEAVKLARLHVLLKEASVEVGSGPSARQALQACEWDVQRAFGYLVATCGPEADVANV</sequence>
<feature type="region of interest" description="Disordered" evidence="11">
    <location>
        <begin position="939"/>
        <end position="963"/>
    </location>
</feature>
<dbReference type="PROSITE" id="PS00109">
    <property type="entry name" value="PROTEIN_KINASE_TYR"/>
    <property type="match status" value="1"/>
</dbReference>
<dbReference type="InterPro" id="IPR049587">
    <property type="entry name" value="TNK-like_SAM"/>
</dbReference>
<dbReference type="Gene3D" id="1.10.510.10">
    <property type="entry name" value="Transferase(Phosphotransferase) domain 1"/>
    <property type="match status" value="1"/>
</dbReference>
<keyword evidence="4 10" id="KW-0547">Nucleotide-binding</keyword>
<proteinExistence type="predicted"/>
<keyword evidence="2 9" id="KW-0728">SH3 domain</keyword>
<dbReference type="GO" id="GO:0005524">
    <property type="term" value="F:ATP binding"/>
    <property type="evidence" value="ECO:0007669"/>
    <property type="project" value="UniProtKB-UniRule"/>
</dbReference>
<dbReference type="FunFam" id="1.10.510.10:FF:001118">
    <property type="entry name" value="Tyrosine-protein kinase PR2"/>
    <property type="match status" value="1"/>
</dbReference>
<dbReference type="OrthoDB" id="4062651at2759"/>
<dbReference type="PROSITE" id="PS50011">
    <property type="entry name" value="PROTEIN_KINASE_DOM"/>
    <property type="match status" value="1"/>
</dbReference>
<dbReference type="GO" id="GO:0002009">
    <property type="term" value="P:morphogenesis of an epithelium"/>
    <property type="evidence" value="ECO:0007669"/>
    <property type="project" value="UniProtKB-ARBA"/>
</dbReference>
<feature type="region of interest" description="Disordered" evidence="11">
    <location>
        <begin position="741"/>
        <end position="794"/>
    </location>
</feature>
<feature type="compositionally biased region" description="Pro residues" evidence="11">
    <location>
        <begin position="859"/>
        <end position="873"/>
    </location>
</feature>
<dbReference type="Pfam" id="PF07714">
    <property type="entry name" value="PK_Tyr_Ser-Thr"/>
    <property type="match status" value="1"/>
</dbReference>
<dbReference type="PROSITE" id="PS50002">
    <property type="entry name" value="SH3"/>
    <property type="match status" value="1"/>
</dbReference>
<evidence type="ECO:0000313" key="15">
    <source>
        <dbReference type="EMBL" id="CAD7244601.1"/>
    </source>
</evidence>
<evidence type="ECO:0000256" key="9">
    <source>
        <dbReference type="PROSITE-ProRule" id="PRU00192"/>
    </source>
</evidence>
<dbReference type="CDD" id="cd09539">
    <property type="entry name" value="SAM_TNK-like"/>
    <property type="match status" value="1"/>
</dbReference>
<accession>A0A7R8X809</accession>
<evidence type="ECO:0000256" key="3">
    <source>
        <dbReference type="ARBA" id="ARBA00022679"/>
    </source>
</evidence>
<feature type="domain" description="SH3" evidence="12">
    <location>
        <begin position="382"/>
        <end position="450"/>
    </location>
</feature>
<dbReference type="InterPro" id="IPR050198">
    <property type="entry name" value="Non-receptor_tyrosine_kinases"/>
</dbReference>
<keyword evidence="16" id="KW-1185">Reference proteome</keyword>
<dbReference type="CDD" id="cd05040">
    <property type="entry name" value="PTKc_Ack_like"/>
    <property type="match status" value="1"/>
</dbReference>
<dbReference type="InterPro" id="IPR055175">
    <property type="entry name" value="ACK/TNK-like_SAM"/>
</dbReference>
<dbReference type="Gene3D" id="3.30.200.20">
    <property type="entry name" value="Phosphorylase Kinase, domain 1"/>
    <property type="match status" value="1"/>
</dbReference>
<comment type="catalytic activity">
    <reaction evidence="8">
        <text>L-threonyl-[protein] + ATP = O-phospho-L-threonyl-[protein] + ADP + H(+)</text>
        <dbReference type="Rhea" id="RHEA:46608"/>
        <dbReference type="Rhea" id="RHEA-COMP:11060"/>
        <dbReference type="Rhea" id="RHEA-COMP:11605"/>
        <dbReference type="ChEBI" id="CHEBI:15378"/>
        <dbReference type="ChEBI" id="CHEBI:30013"/>
        <dbReference type="ChEBI" id="CHEBI:30616"/>
        <dbReference type="ChEBI" id="CHEBI:61977"/>
        <dbReference type="ChEBI" id="CHEBI:456216"/>
        <dbReference type="EC" id="2.7.11.1"/>
    </reaction>
</comment>
<evidence type="ECO:0000256" key="1">
    <source>
        <dbReference type="ARBA" id="ARBA00011903"/>
    </source>
</evidence>
<dbReference type="InterPro" id="IPR000719">
    <property type="entry name" value="Prot_kinase_dom"/>
</dbReference>
<feature type="region of interest" description="Disordered" evidence="11">
    <location>
        <begin position="534"/>
        <end position="588"/>
    </location>
</feature>
<evidence type="ECO:0000256" key="11">
    <source>
        <dbReference type="SAM" id="MobiDB-lite"/>
    </source>
</evidence>
<name>A0A7R8X809_9CRUS</name>
<feature type="domain" description="CRIB" evidence="14">
    <location>
        <begin position="508"/>
        <end position="522"/>
    </location>
</feature>
<keyword evidence="3" id="KW-0808">Transferase</keyword>